<proteinExistence type="predicted"/>
<organism evidence="1 2">
    <name type="scientific">Scortum barcoo</name>
    <name type="common">barcoo grunter</name>
    <dbReference type="NCBI Taxonomy" id="214431"/>
    <lineage>
        <taxon>Eukaryota</taxon>
        <taxon>Metazoa</taxon>
        <taxon>Chordata</taxon>
        <taxon>Craniata</taxon>
        <taxon>Vertebrata</taxon>
        <taxon>Euteleostomi</taxon>
        <taxon>Actinopterygii</taxon>
        <taxon>Neopterygii</taxon>
        <taxon>Teleostei</taxon>
        <taxon>Neoteleostei</taxon>
        <taxon>Acanthomorphata</taxon>
        <taxon>Eupercaria</taxon>
        <taxon>Centrarchiformes</taxon>
        <taxon>Terapontoidei</taxon>
        <taxon>Terapontidae</taxon>
        <taxon>Scortum</taxon>
    </lineage>
</organism>
<keyword evidence="2" id="KW-1185">Reference proteome</keyword>
<comment type="caution">
    <text evidence="1">The sequence shown here is derived from an EMBL/GenBank/DDBJ whole genome shotgun (WGS) entry which is preliminary data.</text>
</comment>
<evidence type="ECO:0000313" key="2">
    <source>
        <dbReference type="Proteomes" id="UP000831701"/>
    </source>
</evidence>
<sequence length="208" mass="23272">MEASRVSDFSIERILSPQLGQRTEVPPDGYLHGFPGGFSLDYGNFRPPAPVPVSLPMPGCLQYRGMSFGEAFYPYRAAFHHNDFIYPNSGVYAHFSHQDPADAQQLAGYDGYHQAPGGPQSRQRARMRTVFTDSQTKQLEALFELTDYPAVQARAEVARSTGLSEETVRVWFKNRRARRKRQRSGSKVKSPSHPGSAGAEKKLFTAFL</sequence>
<protein>
    <submittedName>
        <fullName evidence="1">Uncharacterized protein</fullName>
    </submittedName>
</protein>
<dbReference type="EMBL" id="CM041552">
    <property type="protein sequence ID" value="KAI3353786.1"/>
    <property type="molecule type" value="Genomic_DNA"/>
</dbReference>
<reference evidence="1" key="1">
    <citation type="submission" date="2022-04" db="EMBL/GenBank/DDBJ databases">
        <title>Jade perch genome.</title>
        <authorList>
            <person name="Chao B."/>
        </authorList>
    </citation>
    <scope>NUCLEOTIDE SEQUENCE</scope>
    <source>
        <strain evidence="1">CB-2022</strain>
    </source>
</reference>
<name>A0ACB8VDT1_9TELE</name>
<accession>A0ACB8VDT1</accession>
<evidence type="ECO:0000313" key="1">
    <source>
        <dbReference type="EMBL" id="KAI3353786.1"/>
    </source>
</evidence>
<gene>
    <name evidence="1" type="ORF">L3Q82_004847</name>
</gene>
<dbReference type="Proteomes" id="UP000831701">
    <property type="component" value="Chromosome 22"/>
</dbReference>